<feature type="chain" id="PRO_5002152388" evidence="2">
    <location>
        <begin position="17"/>
        <end position="427"/>
    </location>
</feature>
<keyword evidence="4" id="KW-1185">Reference proteome</keyword>
<protein>
    <submittedName>
        <fullName evidence="3">Uncharacterized protein</fullName>
    </submittedName>
</protein>
<dbReference type="EMBL" id="JWZT01002856">
    <property type="protein sequence ID" value="KII68496.1"/>
    <property type="molecule type" value="Genomic_DNA"/>
</dbReference>
<dbReference type="AlphaFoldDB" id="A0A0C2MMN9"/>
<keyword evidence="1" id="KW-1133">Transmembrane helix</keyword>
<keyword evidence="1" id="KW-0472">Membrane</keyword>
<name>A0A0C2MMN9_THEKT</name>
<evidence type="ECO:0000313" key="4">
    <source>
        <dbReference type="Proteomes" id="UP000031668"/>
    </source>
</evidence>
<evidence type="ECO:0000256" key="2">
    <source>
        <dbReference type="SAM" id="SignalP"/>
    </source>
</evidence>
<feature type="transmembrane region" description="Helical" evidence="1">
    <location>
        <begin position="316"/>
        <end position="341"/>
    </location>
</feature>
<evidence type="ECO:0000313" key="3">
    <source>
        <dbReference type="EMBL" id="KII68496.1"/>
    </source>
</evidence>
<keyword evidence="1" id="KW-0812">Transmembrane</keyword>
<accession>A0A0C2MMN9</accession>
<feature type="signal peptide" evidence="2">
    <location>
        <begin position="1"/>
        <end position="16"/>
    </location>
</feature>
<sequence length="427" mass="48012">MIWVALITFCISLSSALVKDCSLSSWKELKMALYFFNPSPTEASQMCTERGEVKDVDENLFSELGGILRDHFLCVYKDFTRDANEVFGRRELTTYEKKKIDDLIIEQAVDTEDDTECNVKASFNFAGAITPEVIIEELFSGEDKRHYFLPVYCYLTVAKAHLDELKAELEVPSKLQKVKTLIEKVIIVGVDEEKKPITVMATSKQIQKSLCRAFDADKELKGWTIKKYLWSNVKCRAKILTRPTKCTLKPGTTTYVAPTVVSEGDREVSGPGYCRKCDSTNFDESTSTSFPVDDDSAYFDETCHISPDPDFPVTKWQIYVIMGIPIVLGAITIPAFIAVLVKTHRAVAVTNLTPVWQSSSIRSVPALCTKINLGSIYNSKCNFWTRSEETPESSGNSTGDVLKFGHLSDKSPRLRKVFEGPTFRDIR</sequence>
<reference evidence="3 4" key="1">
    <citation type="journal article" date="2014" name="Genome Biol. Evol.">
        <title>The genome of the myxosporean Thelohanellus kitauei shows adaptations to nutrient acquisition within its fish host.</title>
        <authorList>
            <person name="Yang Y."/>
            <person name="Xiong J."/>
            <person name="Zhou Z."/>
            <person name="Huo F."/>
            <person name="Miao W."/>
            <person name="Ran C."/>
            <person name="Liu Y."/>
            <person name="Zhang J."/>
            <person name="Feng J."/>
            <person name="Wang M."/>
            <person name="Wang M."/>
            <person name="Wang L."/>
            <person name="Yao B."/>
        </authorList>
    </citation>
    <scope>NUCLEOTIDE SEQUENCE [LARGE SCALE GENOMIC DNA]</scope>
    <source>
        <strain evidence="3">Wuqing</strain>
    </source>
</reference>
<dbReference type="Proteomes" id="UP000031668">
    <property type="component" value="Unassembled WGS sequence"/>
</dbReference>
<evidence type="ECO:0000256" key="1">
    <source>
        <dbReference type="SAM" id="Phobius"/>
    </source>
</evidence>
<organism evidence="3 4">
    <name type="scientific">Thelohanellus kitauei</name>
    <name type="common">Myxosporean</name>
    <dbReference type="NCBI Taxonomy" id="669202"/>
    <lineage>
        <taxon>Eukaryota</taxon>
        <taxon>Metazoa</taxon>
        <taxon>Cnidaria</taxon>
        <taxon>Myxozoa</taxon>
        <taxon>Myxosporea</taxon>
        <taxon>Bivalvulida</taxon>
        <taxon>Platysporina</taxon>
        <taxon>Myxobolidae</taxon>
        <taxon>Thelohanellus</taxon>
    </lineage>
</organism>
<gene>
    <name evidence="3" type="ORF">RF11_06934</name>
</gene>
<proteinExistence type="predicted"/>
<keyword evidence="2" id="KW-0732">Signal</keyword>
<comment type="caution">
    <text evidence="3">The sequence shown here is derived from an EMBL/GenBank/DDBJ whole genome shotgun (WGS) entry which is preliminary data.</text>
</comment>